<evidence type="ECO:0000313" key="3">
    <source>
        <dbReference type="Proteomes" id="UP000007519"/>
    </source>
</evidence>
<dbReference type="AlphaFoldDB" id="H6L4I4"/>
<protein>
    <submittedName>
        <fullName evidence="2">Uncharacterized protein</fullName>
    </submittedName>
</protein>
<keyword evidence="3" id="KW-1185">Reference proteome</keyword>
<feature type="region of interest" description="Disordered" evidence="1">
    <location>
        <begin position="35"/>
        <end position="58"/>
    </location>
</feature>
<evidence type="ECO:0000313" key="2">
    <source>
        <dbReference type="EMBL" id="AFC23908.1"/>
    </source>
</evidence>
<organism evidence="2 3">
    <name type="scientific">Saprospira grandis (strain Lewin)</name>
    <dbReference type="NCBI Taxonomy" id="984262"/>
    <lineage>
        <taxon>Bacteria</taxon>
        <taxon>Pseudomonadati</taxon>
        <taxon>Bacteroidota</taxon>
        <taxon>Saprospiria</taxon>
        <taxon>Saprospirales</taxon>
        <taxon>Saprospiraceae</taxon>
        <taxon>Saprospira</taxon>
    </lineage>
</organism>
<sequence>MGQYLFYRRLFFKKGCAPPLFFLKKLIWSSSLRLGRAEGPTAEGWKRGAEGQTKQNER</sequence>
<gene>
    <name evidence="2" type="ordered locus">SGRA_1173</name>
</gene>
<name>H6L4I4_SAPGL</name>
<dbReference type="Proteomes" id="UP000007519">
    <property type="component" value="Chromosome"/>
</dbReference>
<proteinExistence type="predicted"/>
<feature type="compositionally biased region" description="Basic and acidic residues" evidence="1">
    <location>
        <begin position="44"/>
        <end position="58"/>
    </location>
</feature>
<dbReference type="KEGG" id="sgn:SGRA_1173"/>
<dbReference type="HOGENOM" id="CLU_2976704_0_0_10"/>
<evidence type="ECO:0000256" key="1">
    <source>
        <dbReference type="SAM" id="MobiDB-lite"/>
    </source>
</evidence>
<accession>H6L4I4</accession>
<reference evidence="2 3" key="1">
    <citation type="journal article" date="2012" name="Stand. Genomic Sci.">
        <title>Complete genome sequencing and analysis of Saprospira grandis str. Lewin, a predatory marine bacterium.</title>
        <authorList>
            <person name="Saw J.H."/>
            <person name="Yuryev A."/>
            <person name="Kanbe M."/>
            <person name="Hou S."/>
            <person name="Young A.G."/>
            <person name="Aizawa S."/>
            <person name="Alam M."/>
        </authorList>
    </citation>
    <scope>NUCLEOTIDE SEQUENCE [LARGE SCALE GENOMIC DNA]</scope>
    <source>
        <strain evidence="2 3">Lewin</strain>
    </source>
</reference>
<dbReference type="EMBL" id="CP002831">
    <property type="protein sequence ID" value="AFC23908.1"/>
    <property type="molecule type" value="Genomic_DNA"/>
</dbReference>